<comment type="caution">
    <text evidence="5">The sequence shown here is derived from an EMBL/GenBank/DDBJ whole genome shotgun (WGS) entry which is preliminary data.</text>
</comment>
<dbReference type="PANTHER" id="PTHR44196">
    <property type="entry name" value="DEHYDROGENASE/REDUCTASE SDR FAMILY MEMBER 7B"/>
    <property type="match status" value="1"/>
</dbReference>
<keyword evidence="6" id="KW-1185">Reference proteome</keyword>
<proteinExistence type="inferred from homology"/>
<name>A0ABS2IEN6_9GAMM</name>
<keyword evidence="2" id="KW-0560">Oxidoreductase</keyword>
<gene>
    <name evidence="5" type="ORF">JQX08_06260</name>
</gene>
<evidence type="ECO:0000313" key="6">
    <source>
        <dbReference type="Proteomes" id="UP000717995"/>
    </source>
</evidence>
<dbReference type="PANTHER" id="PTHR44196:SF1">
    <property type="entry name" value="DEHYDROGENASE_REDUCTASE SDR FAMILY MEMBER 7B"/>
    <property type="match status" value="1"/>
</dbReference>
<dbReference type="PROSITE" id="PS00061">
    <property type="entry name" value="ADH_SHORT"/>
    <property type="match status" value="1"/>
</dbReference>
<accession>A0ABS2IEN6</accession>
<dbReference type="EMBL" id="JAFEUP010000002">
    <property type="protein sequence ID" value="MBM7060303.1"/>
    <property type="molecule type" value="Genomic_DNA"/>
</dbReference>
<dbReference type="SMART" id="SM00822">
    <property type="entry name" value="PKS_KR"/>
    <property type="match status" value="1"/>
</dbReference>
<dbReference type="InterPro" id="IPR057326">
    <property type="entry name" value="KR_dom"/>
</dbReference>
<dbReference type="PRINTS" id="PR00081">
    <property type="entry name" value="GDHRDH"/>
</dbReference>
<comment type="similarity">
    <text evidence="1 3">Belongs to the short-chain dehydrogenases/reductases (SDR) family.</text>
</comment>
<dbReference type="RefSeq" id="WP_204915428.1">
    <property type="nucleotide sequence ID" value="NZ_JAFEUP010000002.1"/>
</dbReference>
<evidence type="ECO:0000313" key="5">
    <source>
        <dbReference type="EMBL" id="MBM7060303.1"/>
    </source>
</evidence>
<feature type="domain" description="Ketoreductase" evidence="4">
    <location>
        <begin position="11"/>
        <end position="192"/>
    </location>
</feature>
<reference evidence="5 6" key="1">
    <citation type="submission" date="2021-02" db="EMBL/GenBank/DDBJ databases">
        <authorList>
            <person name="Lee D.-H."/>
        </authorList>
    </citation>
    <scope>NUCLEOTIDE SEQUENCE [LARGE SCALE GENOMIC DNA]</scope>
    <source>
        <strain evidence="5 6">UL073</strain>
    </source>
</reference>
<dbReference type="InterPro" id="IPR020904">
    <property type="entry name" value="Sc_DH/Rdtase_CS"/>
</dbReference>
<dbReference type="SUPFAM" id="SSF51735">
    <property type="entry name" value="NAD(P)-binding Rossmann-fold domains"/>
    <property type="match status" value="1"/>
</dbReference>
<dbReference type="PRINTS" id="PR00080">
    <property type="entry name" value="SDRFAMILY"/>
</dbReference>
<sequence>MANLHHYYKNKIAVVTGAGSGIGRAIARGLSAQGSRVYCTDVNLAAAQQVASELDGATAYALDVTDAAALAAFADEVFAREGRVDLLFNNAGVGHAGLVIDTELADWRWVMEVNVMGVIHGIHAFLPRMLAQNTPAHIINTASGAGLIPMPRMAAYCASKHAVVGLSQSLASELHGTSVGLTILCPGTIDTDIIKRTKVRGSDAETRQAHAVSHYAKKGTAPEQVARDVLEDVAKGKMFCVSPRSEVGLGWLAQRLSPRLMQYLMRLRMDYVEGVKSLGD</sequence>
<evidence type="ECO:0000256" key="1">
    <source>
        <dbReference type="ARBA" id="ARBA00006484"/>
    </source>
</evidence>
<dbReference type="InterPro" id="IPR002347">
    <property type="entry name" value="SDR_fam"/>
</dbReference>
<dbReference type="CDD" id="cd05233">
    <property type="entry name" value="SDR_c"/>
    <property type="match status" value="1"/>
</dbReference>
<dbReference type="Gene3D" id="3.40.50.720">
    <property type="entry name" value="NAD(P)-binding Rossmann-like Domain"/>
    <property type="match status" value="1"/>
</dbReference>
<evidence type="ECO:0000256" key="3">
    <source>
        <dbReference type="RuleBase" id="RU000363"/>
    </source>
</evidence>
<dbReference type="Proteomes" id="UP000717995">
    <property type="component" value="Unassembled WGS sequence"/>
</dbReference>
<evidence type="ECO:0000256" key="2">
    <source>
        <dbReference type="ARBA" id="ARBA00023002"/>
    </source>
</evidence>
<dbReference type="InterPro" id="IPR036291">
    <property type="entry name" value="NAD(P)-bd_dom_sf"/>
</dbReference>
<protein>
    <submittedName>
        <fullName evidence="5">SDR family NAD(P)-dependent oxidoreductase</fullName>
    </submittedName>
</protein>
<evidence type="ECO:0000259" key="4">
    <source>
        <dbReference type="SMART" id="SM00822"/>
    </source>
</evidence>
<dbReference type="Pfam" id="PF00106">
    <property type="entry name" value="adh_short"/>
    <property type="match status" value="1"/>
</dbReference>
<organism evidence="5 6">
    <name type="scientific">Zestomonas insulae</name>
    <dbReference type="NCBI Taxonomy" id="2809017"/>
    <lineage>
        <taxon>Bacteria</taxon>
        <taxon>Pseudomonadati</taxon>
        <taxon>Pseudomonadota</taxon>
        <taxon>Gammaproteobacteria</taxon>
        <taxon>Pseudomonadales</taxon>
        <taxon>Pseudomonadaceae</taxon>
        <taxon>Zestomonas</taxon>
    </lineage>
</organism>